<comment type="caution">
    <text evidence="3">The sequence shown here is derived from an EMBL/GenBank/DDBJ whole genome shotgun (WGS) entry which is preliminary data.</text>
</comment>
<comment type="similarity">
    <text evidence="1">Belongs to the universal stress protein A family.</text>
</comment>
<dbReference type="InterPro" id="IPR014729">
    <property type="entry name" value="Rossmann-like_a/b/a_fold"/>
</dbReference>
<organism evidence="3 4">
    <name type="scientific">Streptomyces racemochromogenes</name>
    <dbReference type="NCBI Taxonomy" id="67353"/>
    <lineage>
        <taxon>Bacteria</taxon>
        <taxon>Bacillati</taxon>
        <taxon>Actinomycetota</taxon>
        <taxon>Actinomycetes</taxon>
        <taxon>Kitasatosporales</taxon>
        <taxon>Streptomycetaceae</taxon>
        <taxon>Streptomyces</taxon>
    </lineage>
</organism>
<protein>
    <submittedName>
        <fullName evidence="3">Universal stress protein</fullName>
    </submittedName>
</protein>
<dbReference type="SUPFAM" id="SSF52402">
    <property type="entry name" value="Adenine nucleotide alpha hydrolases-like"/>
    <property type="match status" value="2"/>
</dbReference>
<dbReference type="PANTHER" id="PTHR46268">
    <property type="entry name" value="STRESS RESPONSE PROTEIN NHAX"/>
    <property type="match status" value="1"/>
</dbReference>
<dbReference type="InterPro" id="IPR006016">
    <property type="entry name" value="UspA"/>
</dbReference>
<dbReference type="Gene3D" id="3.40.50.620">
    <property type="entry name" value="HUPs"/>
    <property type="match status" value="2"/>
</dbReference>
<accession>A0ABW7P733</accession>
<evidence type="ECO:0000256" key="1">
    <source>
        <dbReference type="ARBA" id="ARBA00008791"/>
    </source>
</evidence>
<dbReference type="InterPro" id="IPR006015">
    <property type="entry name" value="Universal_stress_UspA"/>
</dbReference>
<feature type="domain" description="UspA" evidence="2">
    <location>
        <begin position="163"/>
        <end position="297"/>
    </location>
</feature>
<dbReference type="Pfam" id="PF00582">
    <property type="entry name" value="Usp"/>
    <property type="match status" value="2"/>
</dbReference>
<dbReference type="RefSeq" id="WP_395508081.1">
    <property type="nucleotide sequence ID" value="NZ_JBBDHD010000005.1"/>
</dbReference>
<dbReference type="PRINTS" id="PR01438">
    <property type="entry name" value="UNVRSLSTRESS"/>
</dbReference>
<dbReference type="Proteomes" id="UP001610631">
    <property type="component" value="Unassembled WGS sequence"/>
</dbReference>
<proteinExistence type="inferred from homology"/>
<evidence type="ECO:0000259" key="2">
    <source>
        <dbReference type="Pfam" id="PF00582"/>
    </source>
</evidence>
<evidence type="ECO:0000313" key="4">
    <source>
        <dbReference type="Proteomes" id="UP001610631"/>
    </source>
</evidence>
<feature type="domain" description="UspA" evidence="2">
    <location>
        <begin position="16"/>
        <end position="148"/>
    </location>
</feature>
<evidence type="ECO:0000313" key="3">
    <source>
        <dbReference type="EMBL" id="MFH7594139.1"/>
    </source>
</evidence>
<sequence length="300" mass="31877">MTPGHRAKELVIVDNHVAVGVDGSAESRAAARWAAREAVLRQVPLRLVHAVDWPLDPVLPGLGRQDVDRWADQALAEAAEELRRRHPGLEITSRCPTGRPAAALAAEAADAALLVLGSRGLGGLVGFLIGSVALSTVTATDTPVVLVRVADDPDGPGTGAAELVVGVDIHEAGDRMLAFAFEEADRRGCPLRAVHGWKMPPAYTYVPFFDPDNERDVELSVTHMVDDMLLPWRHKFPDVRVTTSVFLGSAGGRLVQASREAGLVVVGRRLRRSPLGVHLGPVAHAVLHHAAAPVAIVAHA</sequence>
<reference evidence="3 4" key="1">
    <citation type="submission" date="2024-03" db="EMBL/GenBank/DDBJ databases">
        <title>Whole genome sequencing of Streptomyces racemochromogenes, to identify antimicrobial biosynthetic gene clusters.</title>
        <authorList>
            <person name="Suryawanshi P."/>
            <person name="Krishnaraj P.U."/>
            <person name="Arun Y.P."/>
            <person name="Suryawanshi M.P."/>
            <person name="Rakshit O."/>
        </authorList>
    </citation>
    <scope>NUCLEOTIDE SEQUENCE [LARGE SCALE GENOMIC DNA]</scope>
    <source>
        <strain evidence="3 4">AUDT626</strain>
    </source>
</reference>
<keyword evidence="4" id="KW-1185">Reference proteome</keyword>
<dbReference type="EMBL" id="JBBDHD010000005">
    <property type="protein sequence ID" value="MFH7594139.1"/>
    <property type="molecule type" value="Genomic_DNA"/>
</dbReference>
<dbReference type="PANTHER" id="PTHR46268:SF6">
    <property type="entry name" value="UNIVERSAL STRESS PROTEIN UP12"/>
    <property type="match status" value="1"/>
</dbReference>
<gene>
    <name evidence="3" type="ORF">WDV06_03425</name>
</gene>
<name>A0ABW7P733_9ACTN</name>